<feature type="compositionally biased region" description="Polar residues" evidence="1">
    <location>
        <begin position="437"/>
        <end position="452"/>
    </location>
</feature>
<feature type="region of interest" description="Disordered" evidence="1">
    <location>
        <begin position="934"/>
        <end position="1121"/>
    </location>
</feature>
<reference evidence="3 4" key="1">
    <citation type="submission" date="2024-04" db="EMBL/GenBank/DDBJ databases">
        <title>Tritrichomonas musculus Genome.</title>
        <authorList>
            <person name="Alves-Ferreira E."/>
            <person name="Grigg M."/>
            <person name="Lorenzi H."/>
            <person name="Galac M."/>
        </authorList>
    </citation>
    <scope>NUCLEOTIDE SEQUENCE [LARGE SCALE GENOMIC DNA]</scope>
    <source>
        <strain evidence="3 4">EAF2021</strain>
    </source>
</reference>
<feature type="compositionally biased region" description="Polar residues" evidence="1">
    <location>
        <begin position="186"/>
        <end position="201"/>
    </location>
</feature>
<feature type="compositionally biased region" description="Low complexity" evidence="1">
    <location>
        <begin position="209"/>
        <end position="220"/>
    </location>
</feature>
<organism evidence="3 4">
    <name type="scientific">Tritrichomonas musculus</name>
    <dbReference type="NCBI Taxonomy" id="1915356"/>
    <lineage>
        <taxon>Eukaryota</taxon>
        <taxon>Metamonada</taxon>
        <taxon>Parabasalia</taxon>
        <taxon>Tritrichomonadida</taxon>
        <taxon>Tritrichomonadidae</taxon>
        <taxon>Tritrichomonas</taxon>
    </lineage>
</organism>
<dbReference type="InterPro" id="IPR035892">
    <property type="entry name" value="C2_domain_sf"/>
</dbReference>
<evidence type="ECO:0000259" key="2">
    <source>
        <dbReference type="PROSITE" id="PS50004"/>
    </source>
</evidence>
<feature type="compositionally biased region" description="Basic and acidic residues" evidence="1">
    <location>
        <begin position="1068"/>
        <end position="1085"/>
    </location>
</feature>
<evidence type="ECO:0000313" key="4">
    <source>
        <dbReference type="Proteomes" id="UP001470230"/>
    </source>
</evidence>
<dbReference type="Gene3D" id="2.60.40.150">
    <property type="entry name" value="C2 domain"/>
    <property type="match status" value="1"/>
</dbReference>
<dbReference type="Proteomes" id="UP001470230">
    <property type="component" value="Unassembled WGS sequence"/>
</dbReference>
<dbReference type="SMART" id="SM00239">
    <property type="entry name" value="C2"/>
    <property type="match status" value="1"/>
</dbReference>
<feature type="region of interest" description="Disordered" evidence="1">
    <location>
        <begin position="381"/>
        <end position="452"/>
    </location>
</feature>
<dbReference type="Pfam" id="PF00168">
    <property type="entry name" value="C2"/>
    <property type="match status" value="1"/>
</dbReference>
<accession>A0ABR2JWT2</accession>
<keyword evidence="4" id="KW-1185">Reference proteome</keyword>
<dbReference type="PROSITE" id="PS50004">
    <property type="entry name" value="C2"/>
    <property type="match status" value="1"/>
</dbReference>
<evidence type="ECO:0000313" key="3">
    <source>
        <dbReference type="EMBL" id="KAK8883182.1"/>
    </source>
</evidence>
<feature type="compositionally biased region" description="Basic residues" evidence="1">
    <location>
        <begin position="507"/>
        <end position="520"/>
    </location>
</feature>
<gene>
    <name evidence="3" type="ORF">M9Y10_045832</name>
</gene>
<comment type="caution">
    <text evidence="3">The sequence shown here is derived from an EMBL/GenBank/DDBJ whole genome shotgun (WGS) entry which is preliminary data.</text>
</comment>
<evidence type="ECO:0000256" key="1">
    <source>
        <dbReference type="SAM" id="MobiDB-lite"/>
    </source>
</evidence>
<feature type="region of interest" description="Disordered" evidence="1">
    <location>
        <begin position="265"/>
        <end position="352"/>
    </location>
</feature>
<name>A0ABR2JWT2_9EUKA</name>
<feature type="compositionally biased region" description="Basic and acidic residues" evidence="1">
    <location>
        <begin position="423"/>
        <end position="436"/>
    </location>
</feature>
<feature type="compositionally biased region" description="Polar residues" evidence="1">
    <location>
        <begin position="152"/>
        <end position="162"/>
    </location>
</feature>
<dbReference type="PANTHER" id="PTHR10774">
    <property type="entry name" value="EXTENDED SYNAPTOTAGMIN-RELATED"/>
    <property type="match status" value="1"/>
</dbReference>
<feature type="compositionally biased region" description="Acidic residues" evidence="1">
    <location>
        <begin position="1044"/>
        <end position="1062"/>
    </location>
</feature>
<feature type="compositionally biased region" description="Polar residues" evidence="1">
    <location>
        <begin position="271"/>
        <end position="290"/>
    </location>
</feature>
<dbReference type="PANTHER" id="PTHR10774:SF190">
    <property type="entry name" value="C2 CALCIUM_LIPID-BINDING ENDONUCLEASE_EXONUCLEASE_PHOSPHATASE-RELATED"/>
    <property type="match status" value="1"/>
</dbReference>
<feature type="region of interest" description="Disordered" evidence="1">
    <location>
        <begin position="152"/>
        <end position="241"/>
    </location>
</feature>
<dbReference type="EMBL" id="JAPFFF010000009">
    <property type="protein sequence ID" value="KAK8883182.1"/>
    <property type="molecule type" value="Genomic_DNA"/>
</dbReference>
<proteinExistence type="predicted"/>
<feature type="compositionally biased region" description="Polar residues" evidence="1">
    <location>
        <begin position="1086"/>
        <end position="1098"/>
    </location>
</feature>
<feature type="compositionally biased region" description="Low complexity" evidence="1">
    <location>
        <begin position="295"/>
        <end position="321"/>
    </location>
</feature>
<feature type="region of interest" description="Disordered" evidence="1">
    <location>
        <begin position="640"/>
        <end position="660"/>
    </location>
</feature>
<dbReference type="InterPro" id="IPR045050">
    <property type="entry name" value="Synaptotagmin_plant"/>
</dbReference>
<feature type="domain" description="C2" evidence="2">
    <location>
        <begin position="736"/>
        <end position="873"/>
    </location>
</feature>
<dbReference type="SUPFAM" id="SSF49562">
    <property type="entry name" value="C2 domain (Calcium/lipid-binding domain, CaLB)"/>
    <property type="match status" value="1"/>
</dbReference>
<feature type="compositionally biased region" description="Polar residues" evidence="1">
    <location>
        <begin position="479"/>
        <end position="488"/>
    </location>
</feature>
<feature type="region of interest" description="Disordered" evidence="1">
    <location>
        <begin position="479"/>
        <end position="532"/>
    </location>
</feature>
<feature type="compositionally biased region" description="Acidic residues" evidence="1">
    <location>
        <begin position="934"/>
        <end position="953"/>
    </location>
</feature>
<feature type="compositionally biased region" description="Low complexity" evidence="1">
    <location>
        <begin position="1112"/>
        <end position="1121"/>
    </location>
</feature>
<dbReference type="CDD" id="cd00030">
    <property type="entry name" value="C2"/>
    <property type="match status" value="1"/>
</dbReference>
<sequence length="1121" mass="128571">MSFTIFSKFETTAKHKFKGNNALANIAIAKFLEQSCQQISHSKHSNIFAIFHTKSSRLNYIASELVLQYLEKRGMKITIQCANNETRSKYFRKHSDKWIQRELHLRTRLDLFCILISDRKKKVISTNVLKSPKTAHNVHDDQYRNSKKKNQFSFENKNGDGNSSSFITPSPTPSPSPKNSRIVEYTTANSSKRNVNKSPKSQEWPIYLSSSSSKNSDSKSAPTSPNKNESPKTKSKNSKFLNVTEISTENQFYYQKKVVNEFDDINPLDEGNSSDNTSTKTPNGSILLSTDSDDNTPNNSGINSSNNNKKSPSKKNSTDNNINLNIKSSLRHSPKTNDSESETTSENYSGRDRYSVSEAVTYRTNSVTDKSQIPRFLQLKKKTQKIEMSSSSPPNKERQVSFADQQNPVQPILKNVTFNKNKSSNDNKKFSAEFDKQNNSSKIDQPSSLINSQKNVNKAAINIPNEGNEKINENKANLSRQIDQNSKQSESDEDHIPKVQDNNDVQKHRRSREGRKRVRLSKNMPPKNKPIDDADEYDIEFLKEIMSEKTRSGRKEKYEIYKQKTESIKVDENTKTKEIKEIITKTIKINESKENKEENDAENDVFYFQEQSSEGDWDKIANSESCSDLENPNISNKFIKKSKHNNNSNSDSFIDGEYDSDTSNVIERSSQVRVTTKKVKKNRSEKQKNVNLSFDDNCFYFEKQSNDTENSVDIGVEVKLDSENKSQTSHDLLEIEEEEEEVGFEKEKQNFYSVSVSILGAKNVIKTDLIKTCDPYCKVIIQDNKFEDENEEEDDDVYNDNNVIIEMQTKVAEDTQNPEWNEKFTFNVQNIEEKAISFLIFDKDVIGSDKLLNSLKVPLSKFENSSEEANEWMTMKSKMQIGTLTDLHLNIKMTPEFGSLDDINFDTVNKIELESNDATKSAKDEQMFDIEEDGNEANLIDADDANNEEESEIDKDIVVNTKSEEESEVDLINSIDIKTEEENENEENKNDDKNEEESEFENNIQNWVISDEENETENNLNNNGKSEEEADFEKNVQNWVKSDEESENEINNDIQEKEDDENQFLIENTEKEKEKDSSLSEKENGKQNNKRNGLIKSNDQSHSDNESDDENIINIEIDINV</sequence>
<protein>
    <recommendedName>
        <fullName evidence="2">C2 domain-containing protein</fullName>
    </recommendedName>
</protein>
<dbReference type="InterPro" id="IPR000008">
    <property type="entry name" value="C2_dom"/>
</dbReference>